<comment type="caution">
    <text evidence="4">The sequence shown here is derived from an EMBL/GenBank/DDBJ whole genome shotgun (WGS) entry which is preliminary data.</text>
</comment>
<keyword evidence="5" id="KW-1185">Reference proteome</keyword>
<dbReference type="OrthoDB" id="1666403at2"/>
<name>A0A317EIB3_9PROT</name>
<dbReference type="Pfam" id="PF12236">
    <property type="entry name" value="Head-tail_con"/>
    <property type="match status" value="1"/>
</dbReference>
<evidence type="ECO:0000313" key="4">
    <source>
        <dbReference type="EMBL" id="PWR24975.1"/>
    </source>
</evidence>
<reference evidence="4 5" key="1">
    <citation type="submission" date="2018-05" db="EMBL/GenBank/DDBJ databases">
        <title>Zavarzinia sp. HR-AS.</title>
        <authorList>
            <person name="Lee Y."/>
            <person name="Jeon C.O."/>
        </authorList>
    </citation>
    <scope>NUCLEOTIDE SEQUENCE [LARGE SCALE GENOMIC DNA]</scope>
    <source>
        <strain evidence="4 5">HR-AS</strain>
    </source>
</reference>
<comment type="subcellular location">
    <subcellularLocation>
        <location evidence="1">Virion</location>
    </subcellularLocation>
</comment>
<keyword evidence="3" id="KW-0231">Viral genome packaging</keyword>
<evidence type="ECO:0000313" key="5">
    <source>
        <dbReference type="Proteomes" id="UP000245461"/>
    </source>
</evidence>
<organism evidence="4 5">
    <name type="scientific">Zavarzinia aquatilis</name>
    <dbReference type="NCBI Taxonomy" id="2211142"/>
    <lineage>
        <taxon>Bacteria</taxon>
        <taxon>Pseudomonadati</taxon>
        <taxon>Pseudomonadota</taxon>
        <taxon>Alphaproteobacteria</taxon>
        <taxon>Rhodospirillales</taxon>
        <taxon>Zavarziniaceae</taxon>
        <taxon>Zavarzinia</taxon>
    </lineage>
</organism>
<keyword evidence="2" id="KW-1188">Viral release from host cell</keyword>
<dbReference type="AlphaFoldDB" id="A0A317EIB3"/>
<proteinExistence type="predicted"/>
<protein>
    <submittedName>
        <fullName evidence="4">Phage head-tail adapter protein</fullName>
    </submittedName>
</protein>
<evidence type="ECO:0000256" key="2">
    <source>
        <dbReference type="ARBA" id="ARBA00022612"/>
    </source>
</evidence>
<dbReference type="EMBL" id="QGLE01000002">
    <property type="protein sequence ID" value="PWR24975.1"/>
    <property type="molecule type" value="Genomic_DNA"/>
</dbReference>
<dbReference type="Proteomes" id="UP000245461">
    <property type="component" value="Unassembled WGS sequence"/>
</dbReference>
<gene>
    <name evidence="4" type="ORF">DKG74_04190</name>
</gene>
<evidence type="ECO:0000256" key="3">
    <source>
        <dbReference type="ARBA" id="ARBA00023219"/>
    </source>
</evidence>
<evidence type="ECO:0000256" key="1">
    <source>
        <dbReference type="ARBA" id="ARBA00004328"/>
    </source>
</evidence>
<sequence length="544" mass="60158">MATVDSRAAEILRRQQHYESERGTWERHWGEVARYVLPRESLFQGQARNPGEQRTEYQFDATAPLSLDRFAAAMESLLIPRQSLWHTLRPADEALAENAGVMAWCEHVNRRLYAARYAPRANFSSQAHETFLSLGAFGTGCLFIDDDIGHGTRYMAIPLSSLWIDEDAAGRPDTTHYRFRYTTRQAAQAYGDALPEAIAKYVDKEPDRKWDFIQRVAPREDFDPRRADFRGMAFGSYTVAVEGKSIVRERGFRTRPFCPSRYMTASREKYGRGPAMTVLPDIKMVNEMSKAVIRGANIATDPPLLLPEDGILSAFSMRPGALNYGGVDDMGRPLVHALNTGARIDIGLDMIEQRRRVIADAFLVTLFQILIETPRMTATEALIRAQEKGALLAPNIGRQQSELLGPMIARELDILDAAGLLPPMPDELAHAGGALSVIYDSPLSRLARAEEGVAIMRTLEAVTPWAQMDPTVMDAFDPEQAVRALASVNGAPQRILRTPEAIAALKEGRAQQAQAEALLRAAPVASGVARDVAQMQAQAGQAPF</sequence>
<dbReference type="RefSeq" id="WP_109902957.1">
    <property type="nucleotide sequence ID" value="NZ_QGLE01000002.1"/>
</dbReference>
<dbReference type="InterPro" id="IPR020991">
    <property type="entry name" value="Connector_podovirus"/>
</dbReference>
<accession>A0A317EIB3</accession>